<dbReference type="SMR" id="B3VPZ9"/>
<feature type="binding site" evidence="6">
    <location>
        <position position="105"/>
    </location>
    <ligand>
        <name>FMN</name>
        <dbReference type="ChEBI" id="CHEBI:58210"/>
    </ligand>
</feature>
<dbReference type="EMBL" id="EU786801">
    <property type="protein sequence ID" value="ACF17423.1"/>
    <property type="molecule type" value="Genomic_DNA"/>
</dbReference>
<dbReference type="BRENDA" id="1.7.1.6">
    <property type="organism ID" value="630"/>
</dbReference>
<feature type="binding site" evidence="6">
    <location>
        <position position="17"/>
    </location>
    <ligand>
        <name>FMN</name>
        <dbReference type="ChEBI" id="CHEBI:58210"/>
    </ligand>
</feature>
<keyword evidence="6" id="KW-0002">3D-structure</keyword>
<evidence type="ECO:0007829" key="6">
    <source>
        <dbReference type="PDB" id="7BX9"/>
    </source>
</evidence>
<protein>
    <submittedName>
        <fullName evidence="5">Azoreductase</fullName>
    </submittedName>
</protein>
<dbReference type="InterPro" id="IPR029039">
    <property type="entry name" value="Flavoprotein-like_sf"/>
</dbReference>
<dbReference type="GO" id="GO:0010181">
    <property type="term" value="F:FMN binding"/>
    <property type="evidence" value="ECO:0007669"/>
    <property type="project" value="TreeGrafter"/>
</dbReference>
<keyword evidence="2" id="KW-0521">NADP</keyword>
<evidence type="ECO:0000313" key="5">
    <source>
        <dbReference type="EMBL" id="ACF17423.1"/>
    </source>
</evidence>
<feature type="domain" description="NADPH-dependent FMN reductase-like" evidence="4">
    <location>
        <begin position="2"/>
        <end position="137"/>
    </location>
</feature>
<evidence type="ECO:0000256" key="3">
    <source>
        <dbReference type="ARBA" id="ARBA00023002"/>
    </source>
</evidence>
<gene>
    <name evidence="5" type="primary">azr</name>
</gene>
<evidence type="ECO:0000256" key="1">
    <source>
        <dbReference type="ARBA" id="ARBA00009428"/>
    </source>
</evidence>
<dbReference type="PANTHER" id="PTHR30543">
    <property type="entry name" value="CHROMATE REDUCTASE"/>
    <property type="match status" value="1"/>
</dbReference>
<feature type="binding site" evidence="6">
    <location>
        <position position="77"/>
    </location>
    <ligand>
        <name>FMN</name>
        <dbReference type="ChEBI" id="CHEBI:58210"/>
    </ligand>
</feature>
<dbReference type="Gene3D" id="3.40.50.360">
    <property type="match status" value="1"/>
</dbReference>
<dbReference type="SUPFAM" id="SSF52218">
    <property type="entry name" value="Flavoproteins"/>
    <property type="match status" value="1"/>
</dbReference>
<feature type="binding site" evidence="6">
    <location>
        <position position="76"/>
    </location>
    <ligand>
        <name>FMN</name>
        <dbReference type="ChEBI" id="CHEBI:58210"/>
    </ligand>
</feature>
<dbReference type="InterPro" id="IPR050712">
    <property type="entry name" value="NAD(P)H-dep_reductase"/>
</dbReference>
<organism evidence="5">
    <name type="scientific">Bacillus amyloliquefaciens</name>
    <name type="common">Bacillus velezensis</name>
    <dbReference type="NCBI Taxonomy" id="1390"/>
    <lineage>
        <taxon>Bacteria</taxon>
        <taxon>Bacillati</taxon>
        <taxon>Bacillota</taxon>
        <taxon>Bacilli</taxon>
        <taxon>Bacillales</taxon>
        <taxon>Bacillaceae</taxon>
        <taxon>Bacillus</taxon>
        <taxon>Bacillus amyloliquefaciens group</taxon>
    </lineage>
</organism>
<keyword evidence="3" id="KW-0560">Oxidoreductase</keyword>
<comment type="similarity">
    <text evidence="1">Belongs to the azoreductase type 2 family.</text>
</comment>
<feature type="binding site" evidence="6">
    <location>
        <position position="75"/>
    </location>
    <ligand>
        <name>FMN</name>
        <dbReference type="ChEBI" id="CHEBI:58210"/>
    </ligand>
</feature>
<dbReference type="InterPro" id="IPR005025">
    <property type="entry name" value="FMN_Rdtase-like_dom"/>
</dbReference>
<evidence type="ECO:0000259" key="4">
    <source>
        <dbReference type="Pfam" id="PF03358"/>
    </source>
</evidence>
<sequence length="175" mass="19360">MMSILVISGTPRKNGRTRIAASYIRDRFHTDFIDLSESELPLYNGEEEQNELPSVQALRRQVKKSAAVVLLSPEYHSGMSGALKNAIDFLSSDHWAYKPVAIIAAAGGGKGGMNALANMRTVMRGVYANVIPKQLVLDPIHIDMERRTVSEDMAVSLKDMIEELNMFTNIRNPGV</sequence>
<name>B3VPZ9_BACAM</name>
<reference evidence="5" key="1">
    <citation type="submission" date="2008-06" db="EMBL/GenBank/DDBJ databases">
        <title>Cloning and characterization of azoreductase gene from B. velezensis.</title>
        <authorList>
            <person name="Bafana A."/>
            <person name="Chakrabarti T."/>
        </authorList>
    </citation>
    <scope>NUCLEOTIDE SEQUENCE</scope>
    <source>
        <strain evidence="5">AB</strain>
    </source>
</reference>
<feature type="binding site" evidence="6">
    <location>
        <position position="74"/>
    </location>
    <ligand>
        <name>FMN</name>
        <dbReference type="ChEBI" id="CHEBI:58210"/>
    </ligand>
</feature>
<dbReference type="Pfam" id="PF03358">
    <property type="entry name" value="FMN_red"/>
    <property type="match status" value="1"/>
</dbReference>
<dbReference type="PDB" id="7BX9">
    <property type="method" value="X-ray"/>
    <property type="resolution" value="1.38 A"/>
    <property type="chains" value="A=1-168"/>
</dbReference>
<dbReference type="GO" id="GO:0005829">
    <property type="term" value="C:cytosol"/>
    <property type="evidence" value="ECO:0007669"/>
    <property type="project" value="TreeGrafter"/>
</dbReference>
<dbReference type="GO" id="GO:0016491">
    <property type="term" value="F:oxidoreductase activity"/>
    <property type="evidence" value="ECO:0007669"/>
    <property type="project" value="UniProtKB-KW"/>
</dbReference>
<dbReference type="AlphaFoldDB" id="B3VPZ9"/>
<dbReference type="FunFam" id="3.40.50.360:FF:000022">
    <property type="entry name" value="NADPH azoreductase"/>
    <property type="match status" value="1"/>
</dbReference>
<feature type="binding site" evidence="6">
    <location>
        <position position="16"/>
    </location>
    <ligand>
        <name>FMN</name>
        <dbReference type="ChEBI" id="CHEBI:58210"/>
    </ligand>
</feature>
<keyword evidence="6" id="KW-0285">Flavoprotein</keyword>
<proteinExistence type="evidence at protein level"/>
<keyword evidence="6" id="KW-0288">FMN</keyword>
<feature type="binding site" evidence="6">
    <location>
        <position position="12"/>
    </location>
    <ligand>
        <name>FMN</name>
        <dbReference type="ChEBI" id="CHEBI:58210"/>
    </ligand>
</feature>
<feature type="binding site" evidence="6">
    <location>
        <position position="107"/>
    </location>
    <ligand>
        <name>FMN</name>
        <dbReference type="ChEBI" id="CHEBI:58210"/>
    </ligand>
</feature>
<keyword evidence="6" id="KW-0547">Nucleotide-binding</keyword>
<dbReference type="PANTHER" id="PTHR30543:SF21">
    <property type="entry name" value="NAD(P)H-DEPENDENT FMN REDUCTASE LOT6"/>
    <property type="match status" value="1"/>
</dbReference>
<evidence type="ECO:0000256" key="2">
    <source>
        <dbReference type="ARBA" id="ARBA00022857"/>
    </source>
</evidence>
<accession>B3VPZ9</accession>
<reference evidence="6" key="2">
    <citation type="journal article" date="2021" name="Proteins">
        <title>Purification, characterization, and crystal structure of YhdA-type azoreductase from Bacillus velezensis.</title>
        <authorList>
            <person name="Bafana A."/>
            <person name="Khan F."/>
            <person name="Suguna K."/>
        </authorList>
    </citation>
    <scope>X-RAY CRYSTALLOGRAPHY (1.38 ANGSTROMS) OF 1-168 IN COMPLEX WITH FMN</scope>
</reference>